<evidence type="ECO:0000313" key="3">
    <source>
        <dbReference type="EMBL" id="OUM90370.1"/>
    </source>
</evidence>
<sequence length="187" mass="21635">MRKKNTFLTFLLSAIPGVGHLYLGLMSRGMQLLTAFFGVFFLTFLFRNELFLFAVPLIFFFSLFDALQMAQHINDGQEVEDKPALPWKTLGIKRHWIGYGLIFLGAYLIFYNVLAPIVDQFLYIGWYAISRYVETFFVSILLIFFGLRMIQGNRLPDRQDENQAGERKAGQENASVHEMAKKEREDG</sequence>
<feature type="transmembrane region" description="Helical" evidence="2">
    <location>
        <begin position="96"/>
        <end position="118"/>
    </location>
</feature>
<feature type="compositionally biased region" description="Basic and acidic residues" evidence="1">
    <location>
        <begin position="158"/>
        <end position="170"/>
    </location>
</feature>
<organism evidence="3 4">
    <name type="scientific">Bacillus thermozeamaize</name>
    <dbReference type="NCBI Taxonomy" id="230954"/>
    <lineage>
        <taxon>Bacteria</taxon>
        <taxon>Bacillati</taxon>
        <taxon>Bacillota</taxon>
        <taxon>Bacilli</taxon>
        <taxon>Bacillales</taxon>
        <taxon>Bacillaceae</taxon>
        <taxon>Bacillus</taxon>
    </lineage>
</organism>
<feature type="region of interest" description="Disordered" evidence="1">
    <location>
        <begin position="158"/>
        <end position="187"/>
    </location>
</feature>
<feature type="transmembrane region" description="Helical" evidence="2">
    <location>
        <begin position="35"/>
        <end position="64"/>
    </location>
</feature>
<dbReference type="EMBL" id="LZRT01000019">
    <property type="protein sequence ID" value="OUM90370.1"/>
    <property type="molecule type" value="Genomic_DNA"/>
</dbReference>
<gene>
    <name evidence="3" type="ORF">BAA01_16130</name>
</gene>
<feature type="compositionally biased region" description="Basic and acidic residues" evidence="1">
    <location>
        <begin position="178"/>
        <end position="187"/>
    </location>
</feature>
<dbReference type="Proteomes" id="UP000196475">
    <property type="component" value="Unassembled WGS sequence"/>
</dbReference>
<protein>
    <recommendedName>
        <fullName evidence="5">TM2 domain-containing protein</fullName>
    </recommendedName>
</protein>
<evidence type="ECO:0000313" key="4">
    <source>
        <dbReference type="Proteomes" id="UP000196475"/>
    </source>
</evidence>
<reference evidence="4" key="1">
    <citation type="submission" date="2016-06" db="EMBL/GenBank/DDBJ databases">
        <authorList>
            <person name="Nascimento L."/>
            <person name="Pereira R.V."/>
            <person name="Martins L.F."/>
            <person name="Quaggio R.B."/>
            <person name="Silva A.M."/>
            <person name="Setubal J.C."/>
        </authorList>
    </citation>
    <scope>NUCLEOTIDE SEQUENCE [LARGE SCALE GENOMIC DNA]</scope>
</reference>
<evidence type="ECO:0000256" key="1">
    <source>
        <dbReference type="SAM" id="MobiDB-lite"/>
    </source>
</evidence>
<evidence type="ECO:0008006" key="5">
    <source>
        <dbReference type="Google" id="ProtNLM"/>
    </source>
</evidence>
<feature type="transmembrane region" description="Helical" evidence="2">
    <location>
        <begin position="124"/>
        <end position="147"/>
    </location>
</feature>
<evidence type="ECO:0000256" key="2">
    <source>
        <dbReference type="SAM" id="Phobius"/>
    </source>
</evidence>
<keyword evidence="2" id="KW-0812">Transmembrane</keyword>
<comment type="caution">
    <text evidence="3">The sequence shown here is derived from an EMBL/GenBank/DDBJ whole genome shotgun (WGS) entry which is preliminary data.</text>
</comment>
<keyword evidence="2" id="KW-1133">Transmembrane helix</keyword>
<name>A0A1Y3PSS2_9BACI</name>
<dbReference type="AlphaFoldDB" id="A0A1Y3PSS2"/>
<keyword evidence="2" id="KW-0472">Membrane</keyword>
<accession>A0A1Y3PSS2</accession>
<proteinExistence type="predicted"/>